<sequence length="68" mass="8242">MAQYISFFGLFIAAISFMNENSMRPLNYEENWKSYFQKLNLTFAIFFISLFILIFSIVCQDIIWFFTR</sequence>
<organism evidence="2 3">
    <name type="scientific">Clostridium tetanomorphum</name>
    <dbReference type="NCBI Taxonomy" id="1553"/>
    <lineage>
        <taxon>Bacteria</taxon>
        <taxon>Bacillati</taxon>
        <taxon>Bacillota</taxon>
        <taxon>Clostridia</taxon>
        <taxon>Eubacteriales</taxon>
        <taxon>Clostridiaceae</taxon>
        <taxon>Clostridium</taxon>
    </lineage>
</organism>
<dbReference type="EMBL" id="JAAZWO010000006">
    <property type="protein sequence ID" value="MBC2397519.1"/>
    <property type="molecule type" value="Genomic_DNA"/>
</dbReference>
<evidence type="ECO:0000256" key="1">
    <source>
        <dbReference type="SAM" id="Phobius"/>
    </source>
</evidence>
<gene>
    <name evidence="2" type="ORF">HGG79_06990</name>
</gene>
<reference evidence="2 3" key="1">
    <citation type="submission" date="2020-04" db="EMBL/GenBank/DDBJ databases">
        <title>Genomic insights into acetone-butanol-ethanol (ABE) fermentation by sequencing solventogenic clostridia strains.</title>
        <authorList>
            <person name="Brown S."/>
        </authorList>
    </citation>
    <scope>NUCLEOTIDE SEQUENCE [LARGE SCALE GENOMIC DNA]</scope>
    <source>
        <strain evidence="2 3">DJ011</strain>
    </source>
</reference>
<evidence type="ECO:0000313" key="3">
    <source>
        <dbReference type="Proteomes" id="UP000563151"/>
    </source>
</evidence>
<name>A0A923E9E5_CLOTT</name>
<feature type="transmembrane region" description="Helical" evidence="1">
    <location>
        <begin position="42"/>
        <end position="66"/>
    </location>
</feature>
<proteinExistence type="predicted"/>
<keyword evidence="1" id="KW-0812">Transmembrane</keyword>
<dbReference type="AlphaFoldDB" id="A0A923E9E5"/>
<accession>A0A923E9E5</accession>
<evidence type="ECO:0000313" key="2">
    <source>
        <dbReference type="EMBL" id="MBC2397519.1"/>
    </source>
</evidence>
<keyword evidence="1" id="KW-1133">Transmembrane helix</keyword>
<keyword evidence="1" id="KW-0472">Membrane</keyword>
<comment type="caution">
    <text evidence="2">The sequence shown here is derived from an EMBL/GenBank/DDBJ whole genome shotgun (WGS) entry which is preliminary data.</text>
</comment>
<dbReference type="Proteomes" id="UP000563151">
    <property type="component" value="Unassembled WGS sequence"/>
</dbReference>
<keyword evidence="3" id="KW-1185">Reference proteome</keyword>
<protein>
    <submittedName>
        <fullName evidence="2">Uncharacterized protein</fullName>
    </submittedName>
</protein>